<comment type="similarity">
    <text evidence="1">Belongs to the PPR family. P subfamily.</text>
</comment>
<dbReference type="PANTHER" id="PTHR47933">
    <property type="entry name" value="PENTATRICOPEPTIDE REPEAT-CONTAINING PROTEIN 1, MITOCHONDRIAL"/>
    <property type="match status" value="1"/>
</dbReference>
<evidence type="ECO:0000256" key="1">
    <source>
        <dbReference type="ARBA" id="ARBA00007626"/>
    </source>
</evidence>
<dbReference type="GO" id="GO:0003729">
    <property type="term" value="F:mRNA binding"/>
    <property type="evidence" value="ECO:0007669"/>
    <property type="project" value="TreeGrafter"/>
</dbReference>
<keyword evidence="5" id="KW-1185">Reference proteome</keyword>
<name>A0AAE1WIR0_9LAMI</name>
<evidence type="ECO:0000256" key="2">
    <source>
        <dbReference type="ARBA" id="ARBA00022737"/>
    </source>
</evidence>
<dbReference type="InterPro" id="IPR002885">
    <property type="entry name" value="PPR_rpt"/>
</dbReference>
<accession>A0AAE1WIR0</accession>
<dbReference type="PROSITE" id="PS51375">
    <property type="entry name" value="PPR"/>
    <property type="match status" value="3"/>
</dbReference>
<feature type="repeat" description="PPR" evidence="3">
    <location>
        <begin position="227"/>
        <end position="261"/>
    </location>
</feature>
<dbReference type="NCBIfam" id="TIGR00756">
    <property type="entry name" value="PPR"/>
    <property type="match status" value="3"/>
</dbReference>
<dbReference type="PANTHER" id="PTHR47933:SF71">
    <property type="entry name" value="PENTATRICOPEPTIDE REPEAT (PPR) SUPERFAMILY PROTEIN"/>
    <property type="match status" value="1"/>
</dbReference>
<comment type="caution">
    <text evidence="4">The sequence shown here is derived from an EMBL/GenBank/DDBJ whole genome shotgun (WGS) entry which is preliminary data.</text>
</comment>
<dbReference type="Pfam" id="PF12854">
    <property type="entry name" value="PPR_1"/>
    <property type="match status" value="1"/>
</dbReference>
<dbReference type="EMBL" id="JACGWL010000010">
    <property type="protein sequence ID" value="KAK4393946.1"/>
    <property type="molecule type" value="Genomic_DNA"/>
</dbReference>
<evidence type="ECO:0000313" key="5">
    <source>
        <dbReference type="Proteomes" id="UP001289374"/>
    </source>
</evidence>
<dbReference type="Pfam" id="PF13041">
    <property type="entry name" value="PPR_2"/>
    <property type="match status" value="1"/>
</dbReference>
<dbReference type="Pfam" id="PF01535">
    <property type="entry name" value="PPR"/>
    <property type="match status" value="1"/>
</dbReference>
<reference evidence="4" key="1">
    <citation type="submission" date="2020-06" db="EMBL/GenBank/DDBJ databases">
        <authorList>
            <person name="Li T."/>
            <person name="Hu X."/>
            <person name="Zhang T."/>
            <person name="Song X."/>
            <person name="Zhang H."/>
            <person name="Dai N."/>
            <person name="Sheng W."/>
            <person name="Hou X."/>
            <person name="Wei L."/>
        </authorList>
    </citation>
    <scope>NUCLEOTIDE SEQUENCE</scope>
    <source>
        <strain evidence="4">K16</strain>
        <tissue evidence="4">Leaf</tissue>
    </source>
</reference>
<proteinExistence type="inferred from homology"/>
<dbReference type="Proteomes" id="UP001289374">
    <property type="component" value="Unassembled WGS sequence"/>
</dbReference>
<dbReference type="InterPro" id="IPR011990">
    <property type="entry name" value="TPR-like_helical_dom_sf"/>
</dbReference>
<protein>
    <submittedName>
        <fullName evidence="4">Pentatricopeptide repeat-containing protein</fullName>
    </submittedName>
</protein>
<dbReference type="Gene3D" id="1.25.40.10">
    <property type="entry name" value="Tetratricopeptide repeat domain"/>
    <property type="match status" value="2"/>
</dbReference>
<feature type="repeat" description="PPR" evidence="3">
    <location>
        <begin position="262"/>
        <end position="296"/>
    </location>
</feature>
<dbReference type="InterPro" id="IPR051240">
    <property type="entry name" value="Mito_RNA-Proc/Resp"/>
</dbReference>
<reference evidence="4" key="2">
    <citation type="journal article" date="2024" name="Plant">
        <title>Genomic evolution and insights into agronomic trait innovations of Sesamum species.</title>
        <authorList>
            <person name="Miao H."/>
            <person name="Wang L."/>
            <person name="Qu L."/>
            <person name="Liu H."/>
            <person name="Sun Y."/>
            <person name="Le M."/>
            <person name="Wang Q."/>
            <person name="Wei S."/>
            <person name="Zheng Y."/>
            <person name="Lin W."/>
            <person name="Duan Y."/>
            <person name="Cao H."/>
            <person name="Xiong S."/>
            <person name="Wang X."/>
            <person name="Wei L."/>
            <person name="Li C."/>
            <person name="Ma Q."/>
            <person name="Ju M."/>
            <person name="Zhao R."/>
            <person name="Li G."/>
            <person name="Mu C."/>
            <person name="Tian Q."/>
            <person name="Mei H."/>
            <person name="Zhang T."/>
            <person name="Gao T."/>
            <person name="Zhang H."/>
        </authorList>
    </citation>
    <scope>NUCLEOTIDE SEQUENCE</scope>
    <source>
        <strain evidence="4">K16</strain>
    </source>
</reference>
<gene>
    <name evidence="4" type="ORF">Sango_1865400</name>
</gene>
<organism evidence="4 5">
    <name type="scientific">Sesamum angolense</name>
    <dbReference type="NCBI Taxonomy" id="2727404"/>
    <lineage>
        <taxon>Eukaryota</taxon>
        <taxon>Viridiplantae</taxon>
        <taxon>Streptophyta</taxon>
        <taxon>Embryophyta</taxon>
        <taxon>Tracheophyta</taxon>
        <taxon>Spermatophyta</taxon>
        <taxon>Magnoliopsida</taxon>
        <taxon>eudicotyledons</taxon>
        <taxon>Gunneridae</taxon>
        <taxon>Pentapetalae</taxon>
        <taxon>asterids</taxon>
        <taxon>lamiids</taxon>
        <taxon>Lamiales</taxon>
        <taxon>Pedaliaceae</taxon>
        <taxon>Sesamum</taxon>
    </lineage>
</organism>
<sequence>MNGVFRFSAGARFHIRMIRSTAVVTFAPQPLLASGQSSIFVLCSFIKQLSFSITPEPISQLDPPAADLSSQLFSLLCQPNWQKHPSFRKLIPIVSPSLFSSFLSQHPHLNPQIAFNFFDLLSRTPTFKPNVQAYASLLRILIKNKSYRNAEKTRILMIKCCETAEDASFVLSVLREMNRCDDGDFGFKLGLRSYNTLLMLLARFLMINDMRCVYREMLDDKKGCQRNVVSYNNLMHGLCGAGRVDEAKRLFFQMGDDNCNPNVRTYTILIDALCGLERRLEALSLFQEMKDKGCEPKFHTYTVLIDRACKDGMLDEARKILSTMLDNRLFLA</sequence>
<dbReference type="AlphaFoldDB" id="A0AAE1WIR0"/>
<evidence type="ECO:0000256" key="3">
    <source>
        <dbReference type="PROSITE-ProRule" id="PRU00708"/>
    </source>
</evidence>
<feature type="repeat" description="PPR" evidence="3">
    <location>
        <begin position="297"/>
        <end position="331"/>
    </location>
</feature>
<keyword evidence="2" id="KW-0677">Repeat</keyword>
<evidence type="ECO:0000313" key="4">
    <source>
        <dbReference type="EMBL" id="KAK4393946.1"/>
    </source>
</evidence>